<evidence type="ECO:0008006" key="3">
    <source>
        <dbReference type="Google" id="ProtNLM"/>
    </source>
</evidence>
<dbReference type="AlphaFoldDB" id="A0A402B427"/>
<name>A0A402B427_9CHLR</name>
<protein>
    <recommendedName>
        <fullName evidence="3">Zinc-ribbon domain-containing protein</fullName>
    </recommendedName>
</protein>
<dbReference type="OrthoDB" id="162816at2"/>
<evidence type="ECO:0000313" key="2">
    <source>
        <dbReference type="Proteomes" id="UP000287171"/>
    </source>
</evidence>
<dbReference type="EMBL" id="BIFT01000001">
    <property type="protein sequence ID" value="GCE26100.1"/>
    <property type="molecule type" value="Genomic_DNA"/>
</dbReference>
<keyword evidence="2" id="KW-1185">Reference proteome</keyword>
<proteinExistence type="predicted"/>
<dbReference type="Proteomes" id="UP000287171">
    <property type="component" value="Unassembled WGS sequence"/>
</dbReference>
<evidence type="ECO:0000313" key="1">
    <source>
        <dbReference type="EMBL" id="GCE26100.1"/>
    </source>
</evidence>
<comment type="caution">
    <text evidence="1">The sequence shown here is derived from an EMBL/GenBank/DDBJ whole genome shotgun (WGS) entry which is preliminary data.</text>
</comment>
<dbReference type="RefSeq" id="WP_126626604.1">
    <property type="nucleotide sequence ID" value="NZ_BIFT01000001.1"/>
</dbReference>
<gene>
    <name evidence="1" type="ORF">KDA_15840</name>
</gene>
<organism evidence="1 2">
    <name type="scientific">Dictyobacter alpinus</name>
    <dbReference type="NCBI Taxonomy" id="2014873"/>
    <lineage>
        <taxon>Bacteria</taxon>
        <taxon>Bacillati</taxon>
        <taxon>Chloroflexota</taxon>
        <taxon>Ktedonobacteria</taxon>
        <taxon>Ktedonobacterales</taxon>
        <taxon>Dictyobacteraceae</taxon>
        <taxon>Dictyobacter</taxon>
    </lineage>
</organism>
<sequence length="134" mass="15610">MFSTLKHYIKYHVTYIKHRITYVLYDMIKTRYEAQSWSITLDCPSCSHIIPVTAHFCAYCGRQVQSVEAHHNTSHLQNIDTLRIEQVTSKLPTNCMHGRFLAYAWAKKFPTGTLPMLPHQPQALLDQTMPLPRH</sequence>
<reference evidence="2" key="1">
    <citation type="submission" date="2018-12" db="EMBL/GenBank/DDBJ databases">
        <title>Tengunoibacter tsumagoiensis gen. nov., sp. nov., Dictyobacter kobayashii sp. nov., D. alpinus sp. nov., and D. joshuensis sp. nov. and description of Dictyobacteraceae fam. nov. within the order Ktedonobacterales isolated from Tengu-no-mugimeshi.</title>
        <authorList>
            <person name="Wang C.M."/>
            <person name="Zheng Y."/>
            <person name="Sakai Y."/>
            <person name="Toyoda A."/>
            <person name="Minakuchi Y."/>
            <person name="Abe K."/>
            <person name="Yokota A."/>
            <person name="Yabe S."/>
        </authorList>
    </citation>
    <scope>NUCLEOTIDE SEQUENCE [LARGE SCALE GENOMIC DNA]</scope>
    <source>
        <strain evidence="2">Uno16</strain>
    </source>
</reference>
<accession>A0A402B427</accession>